<reference evidence="1" key="1">
    <citation type="submission" date="2018-11" db="EMBL/GenBank/DDBJ databases">
        <authorList>
            <person name="Alioto T."/>
            <person name="Alioto T."/>
        </authorList>
    </citation>
    <scope>NUCLEOTIDE SEQUENCE</scope>
</reference>
<dbReference type="Proteomes" id="UP000596742">
    <property type="component" value="Unassembled WGS sequence"/>
</dbReference>
<proteinExistence type="predicted"/>
<comment type="caution">
    <text evidence="1">The sequence shown here is derived from an EMBL/GenBank/DDBJ whole genome shotgun (WGS) entry which is preliminary data.</text>
</comment>
<name>A0A8B6FTR6_MYTGA</name>
<gene>
    <name evidence="1" type="ORF">MGAL_10B090865</name>
</gene>
<dbReference type="EMBL" id="UYJE01007375">
    <property type="protein sequence ID" value="VDI54146.1"/>
    <property type="molecule type" value="Genomic_DNA"/>
</dbReference>
<organism evidence="1 2">
    <name type="scientific">Mytilus galloprovincialis</name>
    <name type="common">Mediterranean mussel</name>
    <dbReference type="NCBI Taxonomy" id="29158"/>
    <lineage>
        <taxon>Eukaryota</taxon>
        <taxon>Metazoa</taxon>
        <taxon>Spiralia</taxon>
        <taxon>Lophotrochozoa</taxon>
        <taxon>Mollusca</taxon>
        <taxon>Bivalvia</taxon>
        <taxon>Autobranchia</taxon>
        <taxon>Pteriomorphia</taxon>
        <taxon>Mytilida</taxon>
        <taxon>Mytiloidea</taxon>
        <taxon>Mytilidae</taxon>
        <taxon>Mytilinae</taxon>
        <taxon>Mytilus</taxon>
    </lineage>
</organism>
<accession>A0A8B6FTR6</accession>
<evidence type="ECO:0000313" key="2">
    <source>
        <dbReference type="Proteomes" id="UP000596742"/>
    </source>
</evidence>
<evidence type="ECO:0000313" key="1">
    <source>
        <dbReference type="EMBL" id="VDI54146.1"/>
    </source>
</evidence>
<protein>
    <submittedName>
        <fullName evidence="1">Uncharacterized protein</fullName>
    </submittedName>
</protein>
<sequence>MSWCDLPEFDGTELFEGFWMKFSILCERLHWSSSDMAFYLVTSLREATEVEVAQVSELETPTLERANVEQQTVITGVVEAVNVRQWSPFEQSDILFYTSNSIGAINYDEPKVSSFSKLPTPVYVKKDFTHKERVCGNAKFTRFKNSNVYENSYI</sequence>
<dbReference type="AlphaFoldDB" id="A0A8B6FTR6"/>
<keyword evidence="2" id="KW-1185">Reference proteome</keyword>